<keyword evidence="1" id="KW-1133">Transmembrane helix</keyword>
<organism evidence="2 3">
    <name type="scientific">Fusobacterium nucleatum subsp. polymorphum</name>
    <name type="common">Fusobacterium polymorphum</name>
    <dbReference type="NCBI Taxonomy" id="76857"/>
    <lineage>
        <taxon>Bacteria</taxon>
        <taxon>Fusobacteriati</taxon>
        <taxon>Fusobacteriota</taxon>
        <taxon>Fusobacteriia</taxon>
        <taxon>Fusobacteriales</taxon>
        <taxon>Fusobacteriaceae</taxon>
        <taxon>Fusobacterium</taxon>
    </lineage>
</organism>
<evidence type="ECO:0000313" key="3">
    <source>
        <dbReference type="Proteomes" id="UP000196759"/>
    </source>
</evidence>
<protein>
    <submittedName>
        <fullName evidence="2">Uncharacterized protein</fullName>
    </submittedName>
</protein>
<dbReference type="EMBL" id="CP021934">
    <property type="protein sequence ID" value="ASC02027.1"/>
    <property type="molecule type" value="Genomic_DNA"/>
</dbReference>
<dbReference type="AlphaFoldDB" id="A0A1Z3CEK4"/>
<keyword evidence="1" id="KW-0472">Membrane</keyword>
<accession>A0A1Z3CEK4</accession>
<reference evidence="2 3" key="1">
    <citation type="submission" date="2017-06" db="EMBL/GenBank/DDBJ databases">
        <title>Draft genome sequence of Fusobacterium nucleatum subsp. polymorphum KCOM 1260 (=ChDC F218).</title>
        <authorList>
            <person name="Kook J.-K."/>
            <person name="Park S.-N."/>
            <person name="Lim Y.K."/>
            <person name="Roh H."/>
        </authorList>
    </citation>
    <scope>NUCLEOTIDE SEQUENCE [LARGE SCALE GENOMIC DNA]</scope>
    <source>
        <strain evidence="3">KCOM 1260 (ChDC F218)</strain>
    </source>
</reference>
<gene>
    <name evidence="2" type="ORF">CBG50_01100</name>
</gene>
<name>A0A1Z3CEK4_FUSNP</name>
<feature type="transmembrane region" description="Helical" evidence="1">
    <location>
        <begin position="66"/>
        <end position="83"/>
    </location>
</feature>
<evidence type="ECO:0000313" key="2">
    <source>
        <dbReference type="EMBL" id="ASC02027.1"/>
    </source>
</evidence>
<dbReference type="RefSeq" id="WP_088336662.1">
    <property type="nucleotide sequence ID" value="NZ_CP021934.1"/>
</dbReference>
<keyword evidence="3" id="KW-1185">Reference proteome</keyword>
<evidence type="ECO:0000256" key="1">
    <source>
        <dbReference type="SAM" id="Phobius"/>
    </source>
</evidence>
<proteinExistence type="predicted"/>
<dbReference type="Proteomes" id="UP000196759">
    <property type="component" value="Chromosome"/>
</dbReference>
<keyword evidence="1" id="KW-0812">Transmembrane</keyword>
<sequence>MEKIKLNHFNIYAVIAIIALIYFSIKCIQFYFEMGVPKEIWETIIVKKTIFISNEKNISTKLLENLFFLLLVFLLPLFSISFCKKNI</sequence>
<feature type="transmembrane region" description="Helical" evidence="1">
    <location>
        <begin position="12"/>
        <end position="32"/>
    </location>
</feature>